<evidence type="ECO:0000313" key="3">
    <source>
        <dbReference type="Proteomes" id="UP000559256"/>
    </source>
</evidence>
<feature type="compositionally biased region" description="Polar residues" evidence="1">
    <location>
        <begin position="336"/>
        <end position="349"/>
    </location>
</feature>
<feature type="region of interest" description="Disordered" evidence="1">
    <location>
        <begin position="438"/>
        <end position="483"/>
    </location>
</feature>
<organism evidence="2 3">
    <name type="scientific">Tetrapyrgos nigripes</name>
    <dbReference type="NCBI Taxonomy" id="182062"/>
    <lineage>
        <taxon>Eukaryota</taxon>
        <taxon>Fungi</taxon>
        <taxon>Dikarya</taxon>
        <taxon>Basidiomycota</taxon>
        <taxon>Agaricomycotina</taxon>
        <taxon>Agaricomycetes</taxon>
        <taxon>Agaricomycetidae</taxon>
        <taxon>Agaricales</taxon>
        <taxon>Marasmiineae</taxon>
        <taxon>Marasmiaceae</taxon>
        <taxon>Tetrapyrgos</taxon>
    </lineage>
</organism>
<dbReference type="Proteomes" id="UP000559256">
    <property type="component" value="Unassembled WGS sequence"/>
</dbReference>
<name>A0A8H5G3E4_9AGAR</name>
<dbReference type="AlphaFoldDB" id="A0A8H5G3E4"/>
<evidence type="ECO:0000256" key="1">
    <source>
        <dbReference type="SAM" id="MobiDB-lite"/>
    </source>
</evidence>
<feature type="compositionally biased region" description="Polar residues" evidence="1">
    <location>
        <begin position="204"/>
        <end position="214"/>
    </location>
</feature>
<feature type="region of interest" description="Disordered" evidence="1">
    <location>
        <begin position="326"/>
        <end position="349"/>
    </location>
</feature>
<dbReference type="Gene3D" id="3.40.50.1820">
    <property type="entry name" value="alpha/beta hydrolase"/>
    <property type="match status" value="1"/>
</dbReference>
<gene>
    <name evidence="2" type="ORF">D9758_007418</name>
</gene>
<feature type="region of interest" description="Disordered" evidence="1">
    <location>
        <begin position="188"/>
        <end position="214"/>
    </location>
</feature>
<dbReference type="EMBL" id="JAACJM010000050">
    <property type="protein sequence ID" value="KAF5357602.1"/>
    <property type="molecule type" value="Genomic_DNA"/>
</dbReference>
<proteinExistence type="predicted"/>
<keyword evidence="3" id="KW-1185">Reference proteome</keyword>
<reference evidence="2 3" key="1">
    <citation type="journal article" date="2020" name="ISME J.">
        <title>Uncovering the hidden diversity of litter-decomposition mechanisms in mushroom-forming fungi.</title>
        <authorList>
            <person name="Floudas D."/>
            <person name="Bentzer J."/>
            <person name="Ahren D."/>
            <person name="Johansson T."/>
            <person name="Persson P."/>
            <person name="Tunlid A."/>
        </authorList>
    </citation>
    <scope>NUCLEOTIDE SEQUENCE [LARGE SCALE GENOMIC DNA]</scope>
    <source>
        <strain evidence="2 3">CBS 291.85</strain>
    </source>
</reference>
<accession>A0A8H5G3E4</accession>
<comment type="caution">
    <text evidence="2">The sequence shown here is derived from an EMBL/GenBank/DDBJ whole genome shotgun (WGS) entry which is preliminary data.</text>
</comment>
<protein>
    <submittedName>
        <fullName evidence="2">Uncharacterized protein</fullName>
    </submittedName>
</protein>
<evidence type="ECO:0000313" key="2">
    <source>
        <dbReference type="EMBL" id="KAF5357602.1"/>
    </source>
</evidence>
<sequence length="483" mass="53967">MLKGHYTLAIGFMSEETVAQGNSTVAHGQIYVEHLVLERILHETLIIMIHDPGMTGTNFLNAPDGRLGWADYFLSEGLSASSSSVAWADSVTYLRSTEQFIVSKPSELQPAGTLTSILFFLLFSPSSLRLFQACIPFAHASLSLSEPSFLFLKRSGLLLPLLLRQSALIMFLFPFPFPPNAFTGHPNQAWDDSARTSPPRRETTSSFNSNKSNASTSVHQAVAWIADPSLQEVLPRMDLVMRAHTFLHDNSARRKEVVSRQRMVQCLREVEDSLCVLSLLYQPSRVGCHVKRWYQSHLHKKKLERLEKAINVYLDCLDASSFVLPSSPDSDHGNPETATSSDRPAYPTSSDWNCSELTIRCDDLPSFDQVRDQAHSIDEMGAASSRDSGIQGVDSRNAFPTLPFKFSPCHEECLAARMPVAWIETIMNRMKEERSPYQYLTRDGRSPKSGHGAPSSSRSRSWRRWKKTPSEKGLVSSSHSAAD</sequence>
<dbReference type="InterPro" id="IPR029058">
    <property type="entry name" value="AB_hydrolase_fold"/>
</dbReference>